<comment type="caution">
    <text evidence="2">The sequence shown here is derived from an EMBL/GenBank/DDBJ whole genome shotgun (WGS) entry which is preliminary data.</text>
</comment>
<evidence type="ECO:0000313" key="3">
    <source>
        <dbReference type="Proteomes" id="UP001251857"/>
    </source>
</evidence>
<dbReference type="Proteomes" id="UP001251857">
    <property type="component" value="Unassembled WGS sequence"/>
</dbReference>
<gene>
    <name evidence="2" type="ORF">RM532_01445</name>
</gene>
<proteinExistence type="predicted"/>
<dbReference type="RefSeq" id="WP_311651324.1">
    <property type="nucleotide sequence ID" value="NZ_JAVRIB010000001.1"/>
</dbReference>
<reference evidence="2 3" key="1">
    <citation type="submission" date="2023-09" db="EMBL/GenBank/DDBJ databases">
        <authorList>
            <person name="Rey-Velasco X."/>
        </authorList>
    </citation>
    <scope>NUCLEOTIDE SEQUENCE [LARGE SCALE GENOMIC DNA]</scope>
    <source>
        <strain evidence="2 3">W335</strain>
    </source>
</reference>
<evidence type="ECO:0000256" key="1">
    <source>
        <dbReference type="SAM" id="MobiDB-lite"/>
    </source>
</evidence>
<organism evidence="2 3">
    <name type="scientific">Spectribacter hydrogenoxidans</name>
    <dbReference type="NCBI Taxonomy" id="3075608"/>
    <lineage>
        <taxon>Bacteria</taxon>
        <taxon>Pseudomonadati</taxon>
        <taxon>Pseudomonadota</taxon>
        <taxon>Gammaproteobacteria</taxon>
        <taxon>Salinisphaerales</taxon>
        <taxon>Salinisphaeraceae</taxon>
        <taxon>Spectribacter</taxon>
    </lineage>
</organism>
<name>A0ABU3BWE6_9GAMM</name>
<feature type="region of interest" description="Disordered" evidence="1">
    <location>
        <begin position="1"/>
        <end position="25"/>
    </location>
</feature>
<evidence type="ECO:0000313" key="2">
    <source>
        <dbReference type="EMBL" id="MDT0633614.1"/>
    </source>
</evidence>
<protein>
    <submittedName>
        <fullName evidence="2">Uncharacterized protein</fullName>
    </submittedName>
</protein>
<sequence>MDDLPRLKWGKHSNTQPARYAGGTRERNHNDAWMNLFDKVMKGAMMRRMGDLTMVTFGTRGGSMMVASMDFQSARKWAQQKSASGNDARDFQQLLARLECFVARYGSGLASRGNRAQLLALARAMQNLGYNHEDWSFPREVADELRRRPGDTDSSKDDGD</sequence>
<accession>A0ABU3BWE6</accession>
<dbReference type="EMBL" id="JAVRIB010000001">
    <property type="protein sequence ID" value="MDT0633614.1"/>
    <property type="molecule type" value="Genomic_DNA"/>
</dbReference>
<keyword evidence="3" id="KW-1185">Reference proteome</keyword>